<sequence length="454" mass="49159">MPMSSVNPANGSVLNVFETWDRPRIDKALSQAERVAPAWRGLALAQKADLMRQAAHVLRHRRDHFASMITQEMGKLLRESRGEIDRCATVCDYYADHAAEFLADEVVPEVEGDARVVFQPLGTILAVMPWNFPFWQVFRFAAPTLLAGNTALLKHASNVPRCALAVEEIFRDAGFPAGVFQTLMIPSDAVSDVIRDPRVHGVTLTGSEPAGRAVAAVAGETLKPSVLELGGSDPFIVLDDADLDRAVEQAVVSRYQNAGQSCIAAKRFILLPGAAEGFMERFKAAVKALKPGDPTREDTSLAPMARMDLRDELHQQVQDSIAEGAVPVLGCEPLQGKGAWYAPSILDRVVPGTRAYQEELFGPVASILRAKDDADAVRIANDTRFGLGGSVWTRDPERGAAVARQLACGSTFVNSMVKSDPRLPFGGVKDSGYGRELARAGILAFVNTKTLTLR</sequence>
<keyword evidence="3" id="KW-0560">Oxidoreductase</keyword>
<reference evidence="6" key="1">
    <citation type="submission" date="2016-10" db="EMBL/GenBank/DDBJ databases">
        <authorList>
            <person name="Varghese N."/>
            <person name="Submissions S."/>
        </authorList>
    </citation>
    <scope>NUCLEOTIDE SEQUENCE [LARGE SCALE GENOMIC DNA]</scope>
    <source>
        <strain evidence="6">DSM 241</strain>
    </source>
</reference>
<evidence type="ECO:0000256" key="3">
    <source>
        <dbReference type="ARBA" id="ARBA00023002"/>
    </source>
</evidence>
<dbReference type="InterPro" id="IPR016160">
    <property type="entry name" value="Ald_DH_CS_CYS"/>
</dbReference>
<dbReference type="SUPFAM" id="SSF53720">
    <property type="entry name" value="ALDH-like"/>
    <property type="match status" value="1"/>
</dbReference>
<dbReference type="InterPro" id="IPR015590">
    <property type="entry name" value="Aldehyde_DH_dom"/>
</dbReference>
<dbReference type="Gene3D" id="3.40.605.10">
    <property type="entry name" value="Aldehyde Dehydrogenase, Chain A, domain 1"/>
    <property type="match status" value="1"/>
</dbReference>
<feature type="domain" description="Aldehyde dehydrogenase" evidence="4">
    <location>
        <begin position="3"/>
        <end position="450"/>
    </location>
</feature>
<dbReference type="Gene3D" id="3.40.309.10">
    <property type="entry name" value="Aldehyde Dehydrogenase, Chain A, domain 2"/>
    <property type="match status" value="1"/>
</dbReference>
<dbReference type="FunFam" id="3.40.605.10:FF:000012">
    <property type="entry name" value="NAD-dependent succinate-semialdehyde dehydrogenase"/>
    <property type="match status" value="1"/>
</dbReference>
<dbReference type="EMBL" id="FOAA01000002">
    <property type="protein sequence ID" value="SEK49445.1"/>
    <property type="molecule type" value="Genomic_DNA"/>
</dbReference>
<dbReference type="FunFam" id="3.40.309.10:FF:000010">
    <property type="entry name" value="Gamma-aminobutyraldehyde dehydrogenase"/>
    <property type="match status" value="1"/>
</dbReference>
<keyword evidence="6" id="KW-1185">Reference proteome</keyword>
<dbReference type="PANTHER" id="PTHR43217:SF1">
    <property type="entry name" value="SUCCINATE SEMIALDEHYDE DEHYDROGENASE [NAD(P)+] SAD"/>
    <property type="match status" value="1"/>
</dbReference>
<dbReference type="InterPro" id="IPR016163">
    <property type="entry name" value="Ald_DH_C"/>
</dbReference>
<evidence type="ECO:0000256" key="2">
    <source>
        <dbReference type="ARBA" id="ARBA00022857"/>
    </source>
</evidence>
<dbReference type="GO" id="GO:0004030">
    <property type="term" value="F:aldehyde dehydrogenase [NAD(P)+] activity"/>
    <property type="evidence" value="ECO:0007669"/>
    <property type="project" value="InterPro"/>
</dbReference>
<dbReference type="PANTHER" id="PTHR43217">
    <property type="entry name" value="SUCCINATE SEMIALDEHYDE DEHYDROGENASE [NAD(P)+] SAD"/>
    <property type="match status" value="1"/>
</dbReference>
<dbReference type="PROSITE" id="PS00070">
    <property type="entry name" value="ALDEHYDE_DEHYDR_CYS"/>
    <property type="match status" value="1"/>
</dbReference>
<protein>
    <submittedName>
        <fullName evidence="5">Succinate-semialdehyde dehydrogenase / glutarate-semialdehyde dehydrogenase</fullName>
    </submittedName>
</protein>
<keyword evidence="2" id="KW-0521">NADP</keyword>
<evidence type="ECO:0000259" key="4">
    <source>
        <dbReference type="Pfam" id="PF00171"/>
    </source>
</evidence>
<dbReference type="GO" id="GO:0004777">
    <property type="term" value="F:succinate-semialdehyde dehydrogenase (NAD+) activity"/>
    <property type="evidence" value="ECO:0007669"/>
    <property type="project" value="TreeGrafter"/>
</dbReference>
<dbReference type="InterPro" id="IPR016162">
    <property type="entry name" value="Ald_DH_N"/>
</dbReference>
<dbReference type="Pfam" id="PF00171">
    <property type="entry name" value="Aldedh"/>
    <property type="match status" value="1"/>
</dbReference>
<dbReference type="InterPro" id="IPR044148">
    <property type="entry name" value="ALDH_GabD1-like"/>
</dbReference>
<dbReference type="InterPro" id="IPR016161">
    <property type="entry name" value="Ald_DH/histidinol_DH"/>
</dbReference>
<evidence type="ECO:0000256" key="1">
    <source>
        <dbReference type="ARBA" id="ARBA00009986"/>
    </source>
</evidence>
<proteinExistence type="inferred from homology"/>
<dbReference type="CDD" id="cd07100">
    <property type="entry name" value="ALDH_SSADH1_GabD1"/>
    <property type="match status" value="1"/>
</dbReference>
<comment type="similarity">
    <text evidence="1">Belongs to the aldehyde dehydrogenase family.</text>
</comment>
<dbReference type="STRING" id="1396821.SAMN05444515_102161"/>
<dbReference type="Proteomes" id="UP000199256">
    <property type="component" value="Unassembled WGS sequence"/>
</dbReference>
<dbReference type="AlphaFoldDB" id="A0A1H7HMI7"/>
<evidence type="ECO:0000313" key="6">
    <source>
        <dbReference type="Proteomes" id="UP000199256"/>
    </source>
</evidence>
<accession>A0A1H7HMI7</accession>
<dbReference type="InterPro" id="IPR047110">
    <property type="entry name" value="GABD/Sad-like"/>
</dbReference>
<name>A0A1H7HMI7_9GAMM</name>
<organism evidence="5 6">
    <name type="scientific">Ectothiorhodospira marina</name>
    <dbReference type="NCBI Taxonomy" id="1396821"/>
    <lineage>
        <taxon>Bacteria</taxon>
        <taxon>Pseudomonadati</taxon>
        <taxon>Pseudomonadota</taxon>
        <taxon>Gammaproteobacteria</taxon>
        <taxon>Chromatiales</taxon>
        <taxon>Ectothiorhodospiraceae</taxon>
        <taxon>Ectothiorhodospira</taxon>
    </lineage>
</organism>
<evidence type="ECO:0000313" key="5">
    <source>
        <dbReference type="EMBL" id="SEK49445.1"/>
    </source>
</evidence>
<gene>
    <name evidence="5" type="ORF">SAMN05444515_102161</name>
</gene>